<comment type="caution">
    <text evidence="2">The sequence shown here is derived from an EMBL/GenBank/DDBJ whole genome shotgun (WGS) entry which is preliminary data.</text>
</comment>
<keyword evidence="1" id="KW-0472">Membrane</keyword>
<name>X1LSG0_9ZZZZ</name>
<gene>
    <name evidence="2" type="ORF">S06H3_37245</name>
</gene>
<keyword evidence="1" id="KW-1133">Transmembrane helix</keyword>
<feature type="transmembrane region" description="Helical" evidence="1">
    <location>
        <begin position="12"/>
        <end position="29"/>
    </location>
</feature>
<evidence type="ECO:0000256" key="1">
    <source>
        <dbReference type="SAM" id="Phobius"/>
    </source>
</evidence>
<protein>
    <recommendedName>
        <fullName evidence="3">Transposase IS4-like domain-containing protein</fullName>
    </recommendedName>
</protein>
<dbReference type="EMBL" id="BARV01022611">
    <property type="protein sequence ID" value="GAI21998.1"/>
    <property type="molecule type" value="Genomic_DNA"/>
</dbReference>
<feature type="transmembrane region" description="Helical" evidence="1">
    <location>
        <begin position="41"/>
        <end position="61"/>
    </location>
</feature>
<evidence type="ECO:0008006" key="3">
    <source>
        <dbReference type="Google" id="ProtNLM"/>
    </source>
</evidence>
<keyword evidence="1" id="KW-0812">Transmembrane</keyword>
<accession>X1LSG0</accession>
<organism evidence="2">
    <name type="scientific">marine sediment metagenome</name>
    <dbReference type="NCBI Taxonomy" id="412755"/>
    <lineage>
        <taxon>unclassified sequences</taxon>
        <taxon>metagenomes</taxon>
        <taxon>ecological metagenomes</taxon>
    </lineage>
</organism>
<feature type="non-terminal residue" evidence="2">
    <location>
        <position position="1"/>
    </location>
</feature>
<dbReference type="AlphaFoldDB" id="X1LSG0"/>
<reference evidence="2" key="1">
    <citation type="journal article" date="2014" name="Front. Microbiol.">
        <title>High frequency of phylogenetically diverse reductive dehalogenase-homologous genes in deep subseafloor sedimentary metagenomes.</title>
        <authorList>
            <person name="Kawai M."/>
            <person name="Futagami T."/>
            <person name="Toyoda A."/>
            <person name="Takaki Y."/>
            <person name="Nishi S."/>
            <person name="Hori S."/>
            <person name="Arai W."/>
            <person name="Tsubouchi T."/>
            <person name="Morono Y."/>
            <person name="Uchiyama I."/>
            <person name="Ito T."/>
            <person name="Fujiyama A."/>
            <person name="Inagaki F."/>
            <person name="Takami H."/>
        </authorList>
    </citation>
    <scope>NUCLEOTIDE SEQUENCE</scope>
    <source>
        <strain evidence="2">Expedition CK06-06</strain>
    </source>
</reference>
<proteinExistence type="predicted"/>
<sequence length="218" mass="24937">NVDTITGTGWGFLDNFFYFLYSIRFLKIIDIKSAGYKRIMLPIVMLITTYSMKILLGISSMNKIPSLLFREIALLSMIGFTATQIKNGSCRRGKGKSIPINKNTLSRMLSRLTVTEVNDILDETVQILAKKGFICGSKFILDATDIETTPKCEGRGIKKVKKRRYLKQKQEWIETEELIYGYKLIVIWEKVSRVIVAAKVVKIADHESKHIHLNFKPI</sequence>
<evidence type="ECO:0000313" key="2">
    <source>
        <dbReference type="EMBL" id="GAI21998.1"/>
    </source>
</evidence>